<keyword evidence="7" id="KW-1185">Reference proteome</keyword>
<evidence type="ECO:0000259" key="5">
    <source>
        <dbReference type="PROSITE" id="PS50048"/>
    </source>
</evidence>
<feature type="compositionally biased region" description="Basic residues" evidence="4">
    <location>
        <begin position="42"/>
        <end position="54"/>
    </location>
</feature>
<feature type="compositionally biased region" description="Low complexity" evidence="4">
    <location>
        <begin position="378"/>
        <end position="389"/>
    </location>
</feature>
<feature type="region of interest" description="Disordered" evidence="4">
    <location>
        <begin position="661"/>
        <end position="682"/>
    </location>
</feature>
<dbReference type="PROSITE" id="PS50048">
    <property type="entry name" value="ZN2_CY6_FUNGAL_2"/>
    <property type="match status" value="1"/>
</dbReference>
<dbReference type="EMBL" id="KZ613500">
    <property type="protein sequence ID" value="PMD17305.1"/>
    <property type="molecule type" value="Genomic_DNA"/>
</dbReference>
<dbReference type="InterPro" id="IPR036864">
    <property type="entry name" value="Zn2-C6_fun-type_DNA-bd_sf"/>
</dbReference>
<name>A0A2J6PTE0_9HELO</name>
<feature type="region of interest" description="Disordered" evidence="4">
    <location>
        <begin position="370"/>
        <end position="389"/>
    </location>
</feature>
<dbReference type="PANTHER" id="PTHR46910:SF1">
    <property type="entry name" value="MISCELLANEOUS ZN(II)2CYS6 TRANSCRIPTION FACTOR (EUROFUNG)-RELATED"/>
    <property type="match status" value="1"/>
</dbReference>
<evidence type="ECO:0000256" key="3">
    <source>
        <dbReference type="SAM" id="Coils"/>
    </source>
</evidence>
<feature type="compositionally biased region" description="Polar residues" evidence="4">
    <location>
        <begin position="507"/>
        <end position="529"/>
    </location>
</feature>
<dbReference type="PANTHER" id="PTHR46910">
    <property type="entry name" value="TRANSCRIPTION FACTOR PDR1"/>
    <property type="match status" value="1"/>
</dbReference>
<dbReference type="CDD" id="cd12148">
    <property type="entry name" value="fungal_TF_MHR"/>
    <property type="match status" value="1"/>
</dbReference>
<dbReference type="SMART" id="SM00066">
    <property type="entry name" value="GAL4"/>
    <property type="match status" value="1"/>
</dbReference>
<gene>
    <name evidence="6" type="ORF">NA56DRAFT_707824</name>
</gene>
<dbReference type="InterPro" id="IPR007219">
    <property type="entry name" value="XnlR_reg_dom"/>
</dbReference>
<dbReference type="GO" id="GO:0006351">
    <property type="term" value="P:DNA-templated transcription"/>
    <property type="evidence" value="ECO:0007669"/>
    <property type="project" value="InterPro"/>
</dbReference>
<feature type="domain" description="Zn(2)-C6 fungal-type" evidence="5">
    <location>
        <begin position="574"/>
        <end position="605"/>
    </location>
</feature>
<evidence type="ECO:0000313" key="6">
    <source>
        <dbReference type="EMBL" id="PMD17305.1"/>
    </source>
</evidence>
<dbReference type="GO" id="GO:0003677">
    <property type="term" value="F:DNA binding"/>
    <property type="evidence" value="ECO:0007669"/>
    <property type="project" value="InterPro"/>
</dbReference>
<feature type="compositionally biased region" description="Low complexity" evidence="4">
    <location>
        <begin position="534"/>
        <end position="547"/>
    </location>
</feature>
<dbReference type="Gene3D" id="4.10.240.10">
    <property type="entry name" value="Zn(2)-C6 fungal-type DNA-binding domain"/>
    <property type="match status" value="1"/>
</dbReference>
<dbReference type="Pfam" id="PF04082">
    <property type="entry name" value="Fungal_trans"/>
    <property type="match status" value="1"/>
</dbReference>
<dbReference type="GO" id="GO:0000981">
    <property type="term" value="F:DNA-binding transcription factor activity, RNA polymerase II-specific"/>
    <property type="evidence" value="ECO:0007669"/>
    <property type="project" value="InterPro"/>
</dbReference>
<dbReference type="Pfam" id="PF00172">
    <property type="entry name" value="Zn_clus"/>
    <property type="match status" value="1"/>
</dbReference>
<dbReference type="InterPro" id="IPR050987">
    <property type="entry name" value="AtrR-like"/>
</dbReference>
<dbReference type="AlphaFoldDB" id="A0A2J6PTE0"/>
<keyword evidence="3" id="KW-0175">Coiled coil</keyword>
<evidence type="ECO:0000256" key="2">
    <source>
        <dbReference type="ARBA" id="ARBA00023242"/>
    </source>
</evidence>
<protein>
    <recommendedName>
        <fullName evidence="5">Zn(2)-C6 fungal-type domain-containing protein</fullName>
    </recommendedName>
</protein>
<reference evidence="6 7" key="1">
    <citation type="submission" date="2016-05" db="EMBL/GenBank/DDBJ databases">
        <title>A degradative enzymes factory behind the ericoid mycorrhizal symbiosis.</title>
        <authorList>
            <consortium name="DOE Joint Genome Institute"/>
            <person name="Martino E."/>
            <person name="Morin E."/>
            <person name="Grelet G."/>
            <person name="Kuo A."/>
            <person name="Kohler A."/>
            <person name="Daghino S."/>
            <person name="Barry K."/>
            <person name="Choi C."/>
            <person name="Cichocki N."/>
            <person name="Clum A."/>
            <person name="Copeland A."/>
            <person name="Hainaut M."/>
            <person name="Haridas S."/>
            <person name="Labutti K."/>
            <person name="Lindquist E."/>
            <person name="Lipzen A."/>
            <person name="Khouja H.-R."/>
            <person name="Murat C."/>
            <person name="Ohm R."/>
            <person name="Olson A."/>
            <person name="Spatafora J."/>
            <person name="Veneault-Fourrey C."/>
            <person name="Henrissat B."/>
            <person name="Grigoriev I."/>
            <person name="Martin F."/>
            <person name="Perotto S."/>
        </authorList>
    </citation>
    <scope>NUCLEOTIDE SEQUENCE [LARGE SCALE GENOMIC DNA]</scope>
    <source>
        <strain evidence="6 7">UAMH 7357</strain>
    </source>
</reference>
<dbReference type="GO" id="GO:0008270">
    <property type="term" value="F:zinc ion binding"/>
    <property type="evidence" value="ECO:0007669"/>
    <property type="project" value="InterPro"/>
</dbReference>
<feature type="region of interest" description="Disordered" evidence="4">
    <location>
        <begin position="37"/>
        <end position="59"/>
    </location>
</feature>
<organism evidence="6 7">
    <name type="scientific">Hyaloscypha hepaticicola</name>
    <dbReference type="NCBI Taxonomy" id="2082293"/>
    <lineage>
        <taxon>Eukaryota</taxon>
        <taxon>Fungi</taxon>
        <taxon>Dikarya</taxon>
        <taxon>Ascomycota</taxon>
        <taxon>Pezizomycotina</taxon>
        <taxon>Leotiomycetes</taxon>
        <taxon>Helotiales</taxon>
        <taxon>Hyaloscyphaceae</taxon>
        <taxon>Hyaloscypha</taxon>
    </lineage>
</organism>
<dbReference type="SUPFAM" id="SSF57701">
    <property type="entry name" value="Zn2/Cys6 DNA-binding domain"/>
    <property type="match status" value="1"/>
</dbReference>
<evidence type="ECO:0000256" key="4">
    <source>
        <dbReference type="SAM" id="MobiDB-lite"/>
    </source>
</evidence>
<accession>A0A2J6PTE0</accession>
<proteinExistence type="predicted"/>
<dbReference type="InterPro" id="IPR001138">
    <property type="entry name" value="Zn2Cys6_DnaBD"/>
</dbReference>
<dbReference type="PROSITE" id="PS00463">
    <property type="entry name" value="ZN2_CY6_FUNGAL_1"/>
    <property type="match status" value="1"/>
</dbReference>
<dbReference type="STRING" id="1745343.A0A2J6PTE0"/>
<feature type="compositionally biased region" description="Low complexity" evidence="4">
    <location>
        <begin position="463"/>
        <end position="482"/>
    </location>
</feature>
<sequence length="1230" mass="134597">MGWDGMGGDVPAGLWPFGANPPRMIDLLHLSCQPPTSTFHTPHGKAARRSSSRRKMPEQQPVFRSLEYVRYSMIGPGLGWLYLVLAPVDTVSQQLSASLNHHFASPSVRVPPKSVLHYSLAYIVMHPPSGDADLACDMGLETSSELPGTTSYPLRVFPTASDQRDLLRQPDPEAASPSDSPFNSPRGAITTALGQVYLASYETIPENFENGEPAPPRFYDYPLSANFLASSLAQVVAVRLRSTGRTNSAECAGSRQQSRPIYAVNGAGRPCTPPAEKVLQAEPPAASGSVCIPHQTISLPSSSAFAPQHIFTAPITPCLALYRLFSRRPPLSTLLADQCPVIGSIPPRYGSAADIWYLCGNLRVAESGERSSRPRSTLASELSSPEAAPSCSSAAVADLPDHRYPPQRPWIARTTSISFQQEREDSCNEAGTLNFFSPAIAFLGALFISDHIHRSTHNTYSRSPIPSTTSYDSSSVSSATSPRPGPYDGGLMGASPRPMNAPHPQHINMQSGLQGHSPFQNTYGSATTSPGPPGMESMASTSSSGTPGASGGQMSSANMQAQKRAYRQRRKDPSCDACRERKVKCDATETTSCSECSSRNVKCQFTKDTNRRMSSMKQVQDLEKQISQVKRENSQLRSMMSLREGQMDIDDHPQQLQIQLPEIGSHPKRRQRPPPPQELSRVRSNIRNFGRGIFKPPAPYRQIGSQAHFNPPRPDLPPKHMADHLLSSYYASVHMIIPILHWPTFEQEYEAVYQAGSLHGVPPVWSSLFFSVLAVGVLFSTEPSIHRPNKGKEYIETSRMLIDMWNDEFVIDHARAAILTSVFLTEMNLKSAAWTWLASAVRIAQDIGLHCETGPWPMIEGEMRRRVWWGIYVWDRHMSLELGRPLLIEDADCDVSLPAAIDDHYIHDAGLLVPNNVSPLTNFILPIIHVVRSVSQLIKTLKSPNISPSTLATFDTHFSSCMAAFPPYCQLTAQEPLDPRMLAPVCHLMNARLILHRHNLTTSCPPEVRANAIEQCIRAALDSTTLFARAMASTTSSNPSTPPFGPTANAMTCTHIWRCTLFLLYGGHFDAALTCIRASASIATLRDVNVACGRNIAFFLEVLIEKRRAGGLVGSKAYRNEREMDEELMAYVSGDLQASPENSWVWTGSETGMNIVGSSGTAKIGASPTLLGGGREEGTNVLTDVEARDWGGWERVEYLVGVLAREQGGSLCASSEALEAAQSDLKSKRM</sequence>
<dbReference type="OrthoDB" id="2110361at2759"/>
<feature type="coiled-coil region" evidence="3">
    <location>
        <begin position="612"/>
        <end position="639"/>
    </location>
</feature>
<keyword evidence="2" id="KW-0539">Nucleus</keyword>
<keyword evidence="1" id="KW-0479">Metal-binding</keyword>
<feature type="region of interest" description="Disordered" evidence="4">
    <location>
        <begin position="457"/>
        <end position="573"/>
    </location>
</feature>
<evidence type="ECO:0000313" key="7">
    <source>
        <dbReference type="Proteomes" id="UP000235672"/>
    </source>
</evidence>
<evidence type="ECO:0000256" key="1">
    <source>
        <dbReference type="ARBA" id="ARBA00022723"/>
    </source>
</evidence>
<dbReference type="Proteomes" id="UP000235672">
    <property type="component" value="Unassembled WGS sequence"/>
</dbReference>
<dbReference type="CDD" id="cd00067">
    <property type="entry name" value="GAL4"/>
    <property type="match status" value="1"/>
</dbReference>
<dbReference type="SMART" id="SM00906">
    <property type="entry name" value="Fungal_trans"/>
    <property type="match status" value="1"/>
</dbReference>